<dbReference type="Proteomes" id="UP000298663">
    <property type="component" value="Unassembled WGS sequence"/>
</dbReference>
<protein>
    <submittedName>
        <fullName evidence="1">Uncharacterized protein</fullName>
    </submittedName>
</protein>
<comment type="caution">
    <text evidence="1">The sequence shown here is derived from an EMBL/GenBank/DDBJ whole genome shotgun (WGS) entry which is preliminary data.</text>
</comment>
<organism evidence="1 2">
    <name type="scientific">Steinernema carpocapsae</name>
    <name type="common">Entomopathogenic nematode</name>
    <dbReference type="NCBI Taxonomy" id="34508"/>
    <lineage>
        <taxon>Eukaryota</taxon>
        <taxon>Metazoa</taxon>
        <taxon>Ecdysozoa</taxon>
        <taxon>Nematoda</taxon>
        <taxon>Chromadorea</taxon>
        <taxon>Rhabditida</taxon>
        <taxon>Tylenchina</taxon>
        <taxon>Panagrolaimomorpha</taxon>
        <taxon>Strongyloidoidea</taxon>
        <taxon>Steinernematidae</taxon>
        <taxon>Steinernema</taxon>
    </lineage>
</organism>
<reference evidence="1 2" key="1">
    <citation type="journal article" date="2015" name="Genome Biol.">
        <title>Comparative genomics of Steinernema reveals deeply conserved gene regulatory networks.</title>
        <authorList>
            <person name="Dillman A.R."/>
            <person name="Macchietto M."/>
            <person name="Porter C.F."/>
            <person name="Rogers A."/>
            <person name="Williams B."/>
            <person name="Antoshechkin I."/>
            <person name="Lee M.M."/>
            <person name="Goodwin Z."/>
            <person name="Lu X."/>
            <person name="Lewis E.E."/>
            <person name="Goodrich-Blair H."/>
            <person name="Stock S.P."/>
            <person name="Adams B.J."/>
            <person name="Sternberg P.W."/>
            <person name="Mortazavi A."/>
        </authorList>
    </citation>
    <scope>NUCLEOTIDE SEQUENCE [LARGE SCALE GENOMIC DNA]</scope>
    <source>
        <strain evidence="1 2">ALL</strain>
    </source>
</reference>
<dbReference type="EMBL" id="AZBU02000009">
    <property type="protein sequence ID" value="TKR64713.1"/>
    <property type="molecule type" value="Genomic_DNA"/>
</dbReference>
<sequence length="69" mass="7750">MEVRSKERRESVAESRADAFTGTLMAKEANLEGSSQKIQVYLDTGASKTLIYKKLAEELRLEKKGEDTL</sequence>
<accession>A0A4U5M7Y4</accession>
<gene>
    <name evidence="1" type="ORF">L596_025203</name>
</gene>
<reference evidence="1 2" key="2">
    <citation type="journal article" date="2019" name="G3 (Bethesda)">
        <title>Hybrid Assembly of the Genome of the Entomopathogenic Nematode Steinernema carpocapsae Identifies the X-Chromosome.</title>
        <authorList>
            <person name="Serra L."/>
            <person name="Macchietto M."/>
            <person name="Macias-Munoz A."/>
            <person name="McGill C.J."/>
            <person name="Rodriguez I.M."/>
            <person name="Rodriguez B."/>
            <person name="Murad R."/>
            <person name="Mortazavi A."/>
        </authorList>
    </citation>
    <scope>NUCLEOTIDE SEQUENCE [LARGE SCALE GENOMIC DNA]</scope>
    <source>
        <strain evidence="1 2">ALL</strain>
    </source>
</reference>
<evidence type="ECO:0000313" key="1">
    <source>
        <dbReference type="EMBL" id="TKR64713.1"/>
    </source>
</evidence>
<keyword evidence="2" id="KW-1185">Reference proteome</keyword>
<proteinExistence type="predicted"/>
<evidence type="ECO:0000313" key="2">
    <source>
        <dbReference type="Proteomes" id="UP000298663"/>
    </source>
</evidence>
<dbReference type="Pfam" id="PF13650">
    <property type="entry name" value="Asp_protease_2"/>
    <property type="match status" value="1"/>
</dbReference>
<dbReference type="AlphaFoldDB" id="A0A4U5M7Y4"/>
<name>A0A4U5M7Y4_STECR</name>